<evidence type="ECO:0000256" key="3">
    <source>
        <dbReference type="ARBA" id="ARBA00023125"/>
    </source>
</evidence>
<organism evidence="6 7">
    <name type="scientific">Simiduia curdlanivorans</name>
    <dbReference type="NCBI Taxonomy" id="1492769"/>
    <lineage>
        <taxon>Bacteria</taxon>
        <taxon>Pseudomonadati</taxon>
        <taxon>Pseudomonadota</taxon>
        <taxon>Gammaproteobacteria</taxon>
        <taxon>Cellvibrionales</taxon>
        <taxon>Cellvibrionaceae</taxon>
        <taxon>Simiduia</taxon>
    </lineage>
</organism>
<dbReference type="CDD" id="cd05466">
    <property type="entry name" value="PBP2_LTTR_substrate"/>
    <property type="match status" value="1"/>
</dbReference>
<keyword evidence="4" id="KW-0804">Transcription</keyword>
<evidence type="ECO:0000256" key="1">
    <source>
        <dbReference type="ARBA" id="ARBA00009437"/>
    </source>
</evidence>
<dbReference type="Gene3D" id="1.10.10.10">
    <property type="entry name" value="Winged helix-like DNA-binding domain superfamily/Winged helix DNA-binding domain"/>
    <property type="match status" value="1"/>
</dbReference>
<dbReference type="InterPro" id="IPR036388">
    <property type="entry name" value="WH-like_DNA-bd_sf"/>
</dbReference>
<feature type="domain" description="HTH lysR-type" evidence="5">
    <location>
        <begin position="10"/>
        <end position="67"/>
    </location>
</feature>
<dbReference type="InterPro" id="IPR036390">
    <property type="entry name" value="WH_DNA-bd_sf"/>
</dbReference>
<comment type="similarity">
    <text evidence="1">Belongs to the LysR transcriptional regulatory family.</text>
</comment>
<dbReference type="InterPro" id="IPR005119">
    <property type="entry name" value="LysR_subst-bd"/>
</dbReference>
<evidence type="ECO:0000256" key="2">
    <source>
        <dbReference type="ARBA" id="ARBA00023015"/>
    </source>
</evidence>
<dbReference type="Gene3D" id="3.40.190.10">
    <property type="entry name" value="Periplasmic binding protein-like II"/>
    <property type="match status" value="2"/>
</dbReference>
<keyword evidence="3" id="KW-0238">DNA-binding</keyword>
<dbReference type="PANTHER" id="PTHR30126:SF98">
    <property type="entry name" value="HTH-TYPE TRANSCRIPTIONAL ACTIVATOR BAUR"/>
    <property type="match status" value="1"/>
</dbReference>
<keyword evidence="7" id="KW-1185">Reference proteome</keyword>
<proteinExistence type="inferred from homology"/>
<evidence type="ECO:0000256" key="4">
    <source>
        <dbReference type="ARBA" id="ARBA00023163"/>
    </source>
</evidence>
<dbReference type="PANTHER" id="PTHR30126">
    <property type="entry name" value="HTH-TYPE TRANSCRIPTIONAL REGULATOR"/>
    <property type="match status" value="1"/>
</dbReference>
<evidence type="ECO:0000313" key="6">
    <source>
        <dbReference type="EMBL" id="MFC4362949.1"/>
    </source>
</evidence>
<dbReference type="Pfam" id="PF03466">
    <property type="entry name" value="LysR_substrate"/>
    <property type="match status" value="1"/>
</dbReference>
<dbReference type="Proteomes" id="UP001595840">
    <property type="component" value="Unassembled WGS sequence"/>
</dbReference>
<comment type="caution">
    <text evidence="6">The sequence shown here is derived from an EMBL/GenBank/DDBJ whole genome shotgun (WGS) entry which is preliminary data.</text>
</comment>
<accession>A0ABV8V7D8</accession>
<dbReference type="SUPFAM" id="SSF53850">
    <property type="entry name" value="Periplasmic binding protein-like II"/>
    <property type="match status" value="1"/>
</dbReference>
<keyword evidence="2" id="KW-0805">Transcription regulation</keyword>
<dbReference type="InterPro" id="IPR000847">
    <property type="entry name" value="LysR_HTH_N"/>
</dbReference>
<dbReference type="EMBL" id="JBHSCX010000013">
    <property type="protein sequence ID" value="MFC4362949.1"/>
    <property type="molecule type" value="Genomic_DNA"/>
</dbReference>
<dbReference type="Pfam" id="PF00126">
    <property type="entry name" value="HTH_1"/>
    <property type="match status" value="1"/>
</dbReference>
<reference evidence="7" key="1">
    <citation type="journal article" date="2019" name="Int. J. Syst. Evol. Microbiol.">
        <title>The Global Catalogue of Microorganisms (GCM) 10K type strain sequencing project: providing services to taxonomists for standard genome sequencing and annotation.</title>
        <authorList>
            <consortium name="The Broad Institute Genomics Platform"/>
            <consortium name="The Broad Institute Genome Sequencing Center for Infectious Disease"/>
            <person name="Wu L."/>
            <person name="Ma J."/>
        </authorList>
    </citation>
    <scope>NUCLEOTIDE SEQUENCE [LARGE SCALE GENOMIC DNA]</scope>
    <source>
        <strain evidence="7">CECT 8570</strain>
    </source>
</reference>
<evidence type="ECO:0000313" key="7">
    <source>
        <dbReference type="Proteomes" id="UP001595840"/>
    </source>
</evidence>
<name>A0ABV8V7D8_9GAMM</name>
<sequence>MSMLRKINDIDLKLLRIFQTVADCGGFSAAESQLNIARSTISTHMADLESRLGLTLCQRGRAGFALTEEGKTVYDAVQEVFAVLDGFRQQVNGLHEKLTGELNIICSDAIVADPRFKLTEILDAFIAKAPDVTINISTNSLPEMEQALIDGRAHICFAPRHRDLSSLNYRPLYNEDYFLYCHAKHPLFAAKSGAIKDTDLSKHKFIHPGIQTIGQASLAMEGLPRSANAYIYEVRMALVKTGQYIGFFPSHYVQPWLHKKELRALCPDTRHYAVDIAALTRKTGPQDKLLKQLLIQLDRVYG</sequence>
<gene>
    <name evidence="6" type="ORF">ACFOX3_11600</name>
</gene>
<dbReference type="SUPFAM" id="SSF46785">
    <property type="entry name" value="Winged helix' DNA-binding domain"/>
    <property type="match status" value="1"/>
</dbReference>
<dbReference type="RefSeq" id="WP_290264932.1">
    <property type="nucleotide sequence ID" value="NZ_JAUFQG010000006.1"/>
</dbReference>
<protein>
    <submittedName>
        <fullName evidence="6">LysR family transcriptional regulator</fullName>
    </submittedName>
</protein>
<dbReference type="PROSITE" id="PS50931">
    <property type="entry name" value="HTH_LYSR"/>
    <property type="match status" value="1"/>
</dbReference>
<evidence type="ECO:0000259" key="5">
    <source>
        <dbReference type="PROSITE" id="PS50931"/>
    </source>
</evidence>